<feature type="transmembrane region" description="Helical" evidence="7">
    <location>
        <begin position="306"/>
        <end position="339"/>
    </location>
</feature>
<feature type="transmembrane region" description="Helical" evidence="7">
    <location>
        <begin position="7"/>
        <end position="38"/>
    </location>
</feature>
<keyword evidence="5 7" id="KW-0472">Membrane</keyword>
<feature type="region of interest" description="Disordered" evidence="6">
    <location>
        <begin position="354"/>
        <end position="376"/>
    </location>
</feature>
<keyword evidence="9" id="KW-1185">Reference proteome</keyword>
<feature type="transmembrane region" description="Helical" evidence="7">
    <location>
        <begin position="138"/>
        <end position="163"/>
    </location>
</feature>
<feature type="transmembrane region" description="Helical" evidence="7">
    <location>
        <begin position="196"/>
        <end position="218"/>
    </location>
</feature>
<dbReference type="AlphaFoldDB" id="A0A830FL89"/>
<reference evidence="8" key="2">
    <citation type="submission" date="2020-09" db="EMBL/GenBank/DDBJ databases">
        <authorList>
            <person name="Sun Q."/>
            <person name="Ohkuma M."/>
        </authorList>
    </citation>
    <scope>NUCLEOTIDE SEQUENCE</scope>
    <source>
        <strain evidence="8">JCM 19596</strain>
    </source>
</reference>
<protein>
    <submittedName>
        <fullName evidence="8">AI-2E family transporter</fullName>
    </submittedName>
</protein>
<keyword evidence="4 7" id="KW-1133">Transmembrane helix</keyword>
<dbReference type="RefSeq" id="WP_188979582.1">
    <property type="nucleotide sequence ID" value="NZ_BMPG01000003.1"/>
</dbReference>
<dbReference type="OrthoDB" id="282734at2157"/>
<dbReference type="InterPro" id="IPR002549">
    <property type="entry name" value="AI-2E-like"/>
</dbReference>
<organism evidence="8 9">
    <name type="scientific">Halocalculus aciditolerans</name>
    <dbReference type="NCBI Taxonomy" id="1383812"/>
    <lineage>
        <taxon>Archaea</taxon>
        <taxon>Methanobacteriati</taxon>
        <taxon>Methanobacteriota</taxon>
        <taxon>Stenosarchaea group</taxon>
        <taxon>Halobacteria</taxon>
        <taxon>Halobacteriales</taxon>
        <taxon>Halobacteriaceae</taxon>
        <taxon>Halocalculus</taxon>
    </lineage>
</organism>
<sequence length="376" mass="40773">MNQKRAVVAAFGLLVTVALAVLAYRFIAPLTVSVFLYYSTRRYFHALRRLHLPRRVRAVSVLVSLAVPLLLLTTYAAVLLVLEARHFVDQYAVVETAAAAFPGFDGIDRIPELSAHGLYEAYQAGEFAPFIEFASEHAAFLTSLVSDFFLGLFVVIIVTYYLLVDGHRVRDWLLGFDDDGVIRDYFEAVDAELESVLFGNLLNVIAISLIAIGAFELYNLIAPAAVEIPYPALAGVLTGVASLIPVVGMKIVYLPLAAVTALPVVLGGDQSLLVYVVAFLVVAVVVVDTIPDLLLRPILSGKNTHVGLLMLAYTIGPVVLGFYGIFFAPILLVAGLTFATTTLPRLLNEDDVDADADTDGDSDTLPPDQRRLDDFA</sequence>
<reference evidence="8" key="1">
    <citation type="journal article" date="2014" name="Int. J. Syst. Evol. Microbiol.">
        <title>Complete genome sequence of Corynebacterium casei LMG S-19264T (=DSM 44701T), isolated from a smear-ripened cheese.</title>
        <authorList>
            <consortium name="US DOE Joint Genome Institute (JGI-PGF)"/>
            <person name="Walter F."/>
            <person name="Albersmeier A."/>
            <person name="Kalinowski J."/>
            <person name="Ruckert C."/>
        </authorList>
    </citation>
    <scope>NUCLEOTIDE SEQUENCE</scope>
    <source>
        <strain evidence="8">JCM 19596</strain>
    </source>
</reference>
<comment type="similarity">
    <text evidence="2">Belongs to the autoinducer-2 exporter (AI-2E) (TC 2.A.86) family.</text>
</comment>
<evidence type="ECO:0000256" key="6">
    <source>
        <dbReference type="SAM" id="MobiDB-lite"/>
    </source>
</evidence>
<evidence type="ECO:0000313" key="8">
    <source>
        <dbReference type="EMBL" id="GGL66783.1"/>
    </source>
</evidence>
<keyword evidence="3 7" id="KW-0812">Transmembrane</keyword>
<evidence type="ECO:0000256" key="1">
    <source>
        <dbReference type="ARBA" id="ARBA00004141"/>
    </source>
</evidence>
<evidence type="ECO:0000256" key="7">
    <source>
        <dbReference type="SAM" id="Phobius"/>
    </source>
</evidence>
<gene>
    <name evidence="8" type="ORF">GCM10009039_25950</name>
</gene>
<accession>A0A830FL89</accession>
<comment type="caution">
    <text evidence="8">The sequence shown here is derived from an EMBL/GenBank/DDBJ whole genome shotgun (WGS) entry which is preliminary data.</text>
</comment>
<dbReference type="Proteomes" id="UP000607197">
    <property type="component" value="Unassembled WGS sequence"/>
</dbReference>
<name>A0A830FL89_9EURY</name>
<evidence type="ECO:0000256" key="5">
    <source>
        <dbReference type="ARBA" id="ARBA00023136"/>
    </source>
</evidence>
<feature type="transmembrane region" description="Helical" evidence="7">
    <location>
        <begin position="58"/>
        <end position="82"/>
    </location>
</feature>
<dbReference type="EMBL" id="BMPG01000003">
    <property type="protein sequence ID" value="GGL66783.1"/>
    <property type="molecule type" value="Genomic_DNA"/>
</dbReference>
<evidence type="ECO:0000313" key="9">
    <source>
        <dbReference type="Proteomes" id="UP000607197"/>
    </source>
</evidence>
<proteinExistence type="inferred from homology"/>
<dbReference type="PANTHER" id="PTHR21716:SF4">
    <property type="entry name" value="TRANSMEMBRANE PROTEIN 245"/>
    <property type="match status" value="1"/>
</dbReference>
<dbReference type="PANTHER" id="PTHR21716">
    <property type="entry name" value="TRANSMEMBRANE PROTEIN"/>
    <property type="match status" value="1"/>
</dbReference>
<comment type="subcellular location">
    <subcellularLocation>
        <location evidence="1">Membrane</location>
        <topology evidence="1">Multi-pass membrane protein</topology>
    </subcellularLocation>
</comment>
<dbReference type="Pfam" id="PF01594">
    <property type="entry name" value="AI-2E_transport"/>
    <property type="match status" value="1"/>
</dbReference>
<feature type="transmembrane region" description="Helical" evidence="7">
    <location>
        <begin position="272"/>
        <end position="294"/>
    </location>
</feature>
<evidence type="ECO:0000256" key="3">
    <source>
        <dbReference type="ARBA" id="ARBA00022692"/>
    </source>
</evidence>
<dbReference type="GO" id="GO:0016020">
    <property type="term" value="C:membrane"/>
    <property type="evidence" value="ECO:0007669"/>
    <property type="project" value="UniProtKB-SubCell"/>
</dbReference>
<evidence type="ECO:0000256" key="4">
    <source>
        <dbReference type="ARBA" id="ARBA00022989"/>
    </source>
</evidence>
<evidence type="ECO:0000256" key="2">
    <source>
        <dbReference type="ARBA" id="ARBA00009773"/>
    </source>
</evidence>